<protein>
    <recommendedName>
        <fullName evidence="1">Reverse transcriptase Ty1/copia-type domain-containing protein</fullName>
    </recommendedName>
</protein>
<feature type="domain" description="Reverse transcriptase Ty1/copia-type" evidence="1">
    <location>
        <begin position="13"/>
        <end position="220"/>
    </location>
</feature>
<dbReference type="Proteomes" id="UP001341281">
    <property type="component" value="Chromosome 06"/>
</dbReference>
<evidence type="ECO:0000313" key="3">
    <source>
        <dbReference type="Proteomes" id="UP001341281"/>
    </source>
</evidence>
<dbReference type="InterPro" id="IPR043502">
    <property type="entry name" value="DNA/RNA_pol_sf"/>
</dbReference>
<dbReference type="CDD" id="cd09272">
    <property type="entry name" value="RNase_HI_RT_Ty1"/>
    <property type="match status" value="1"/>
</dbReference>
<dbReference type="EMBL" id="CP144750">
    <property type="protein sequence ID" value="WVZ79642.1"/>
    <property type="molecule type" value="Genomic_DNA"/>
</dbReference>
<gene>
    <name evidence="2" type="ORF">U9M48_027198</name>
</gene>
<dbReference type="PANTHER" id="PTHR11439">
    <property type="entry name" value="GAG-POL-RELATED RETROTRANSPOSON"/>
    <property type="match status" value="1"/>
</dbReference>
<evidence type="ECO:0000313" key="2">
    <source>
        <dbReference type="EMBL" id="WVZ79642.1"/>
    </source>
</evidence>
<reference evidence="2 3" key="1">
    <citation type="submission" date="2024-02" db="EMBL/GenBank/DDBJ databases">
        <title>High-quality chromosome-scale genome assembly of Pensacola bahiagrass (Paspalum notatum Flugge var. saurae).</title>
        <authorList>
            <person name="Vega J.M."/>
            <person name="Podio M."/>
            <person name="Orjuela J."/>
            <person name="Siena L.A."/>
            <person name="Pessino S.C."/>
            <person name="Combes M.C."/>
            <person name="Mariac C."/>
            <person name="Albertini E."/>
            <person name="Pupilli F."/>
            <person name="Ortiz J.P.A."/>
            <person name="Leblanc O."/>
        </authorList>
    </citation>
    <scope>NUCLEOTIDE SEQUENCE [LARGE SCALE GENOMIC DNA]</scope>
    <source>
        <strain evidence="2">R1</strain>
        <tissue evidence="2">Leaf</tissue>
    </source>
</reference>
<sequence length="470" mass="52760">MAEEIAALERTGTWDIVPLPSSATPITCKWVYKIKTRSDGSIERYKARLVARGFQQEYGHDYEETFAPVAIAPPFTLLWLLPLLADGLFRSLMSKMPFFMLHEEVYMHPPPSYTVPDGHVCRLRRSLYGLKQAPRAWFERFTSVVTAAGFVASQHDPALFVHTSPRGRTLILLYVDDMLIMGDDLKYIAFVKARLSEQFHMSDLGPLSYFLGIEDILDRAGLTDQHSADTPMDLHLRLRATDGVPLEDPTRYRHLVGSLVYLGITHPDISYAVHILSQFMSAPTSIHYGHLRILRYLRGTIDRCLFFSSSSSLQLYAYSDATWGTDPLDFKSISAYCVFLGSSLISWKTKKQTAVARSSAEAELRALACVTAEVTWLRWLLADFGVAITSSMPVHCDSTGAISIAQDPVKHQLTKHIGIDCFYIRSAVQDHVVSLQYVPSELQLADLLTKAHTRAQHGFFLSKLSVVDPP</sequence>
<name>A0AAQ3TWU3_PASNO</name>
<proteinExistence type="predicted"/>
<keyword evidence="3" id="KW-1185">Reference proteome</keyword>
<organism evidence="2 3">
    <name type="scientific">Paspalum notatum var. saurae</name>
    <dbReference type="NCBI Taxonomy" id="547442"/>
    <lineage>
        <taxon>Eukaryota</taxon>
        <taxon>Viridiplantae</taxon>
        <taxon>Streptophyta</taxon>
        <taxon>Embryophyta</taxon>
        <taxon>Tracheophyta</taxon>
        <taxon>Spermatophyta</taxon>
        <taxon>Magnoliopsida</taxon>
        <taxon>Liliopsida</taxon>
        <taxon>Poales</taxon>
        <taxon>Poaceae</taxon>
        <taxon>PACMAD clade</taxon>
        <taxon>Panicoideae</taxon>
        <taxon>Andropogonodae</taxon>
        <taxon>Paspaleae</taxon>
        <taxon>Paspalinae</taxon>
        <taxon>Paspalum</taxon>
    </lineage>
</organism>
<accession>A0AAQ3TWU3</accession>
<dbReference type="Pfam" id="PF07727">
    <property type="entry name" value="RVT_2"/>
    <property type="match status" value="1"/>
</dbReference>
<dbReference type="AlphaFoldDB" id="A0AAQ3TWU3"/>
<dbReference type="PANTHER" id="PTHR11439:SF461">
    <property type="entry name" value="OS10G0432200 PROTEIN"/>
    <property type="match status" value="1"/>
</dbReference>
<dbReference type="InterPro" id="IPR013103">
    <property type="entry name" value="RVT_2"/>
</dbReference>
<evidence type="ECO:0000259" key="1">
    <source>
        <dbReference type="Pfam" id="PF07727"/>
    </source>
</evidence>
<dbReference type="SUPFAM" id="SSF56672">
    <property type="entry name" value="DNA/RNA polymerases"/>
    <property type="match status" value="1"/>
</dbReference>